<comment type="catalytic activity">
    <reaction evidence="12">
        <text>K(+)(in) = K(+)(out)</text>
        <dbReference type="Rhea" id="RHEA:29463"/>
        <dbReference type="ChEBI" id="CHEBI:29103"/>
    </reaction>
</comment>
<evidence type="ECO:0000313" key="14">
    <source>
        <dbReference type="EMBL" id="MCQ8773524.1"/>
    </source>
</evidence>
<keyword evidence="3" id="KW-0813">Transport</keyword>
<keyword evidence="8 13" id="KW-1133">Transmembrane helix</keyword>
<dbReference type="InterPro" id="IPR010617">
    <property type="entry name" value="TMEM175-like"/>
</dbReference>
<evidence type="ECO:0000256" key="7">
    <source>
        <dbReference type="ARBA" id="ARBA00022958"/>
    </source>
</evidence>
<evidence type="ECO:0000256" key="13">
    <source>
        <dbReference type="SAM" id="Phobius"/>
    </source>
</evidence>
<organism evidence="14 15">
    <name type="scientific">Streptomyces telluris</name>
    <dbReference type="NCBI Taxonomy" id="2720021"/>
    <lineage>
        <taxon>Bacteria</taxon>
        <taxon>Bacillati</taxon>
        <taxon>Actinomycetota</taxon>
        <taxon>Actinomycetes</taxon>
        <taxon>Kitasatosporales</taxon>
        <taxon>Streptomycetaceae</taxon>
        <taxon>Streptomyces</taxon>
    </lineage>
</organism>
<proteinExistence type="inferred from homology"/>
<accession>A0A9X2LLH4</accession>
<keyword evidence="7" id="KW-0630">Potassium</keyword>
<gene>
    <name evidence="14" type="ORF">NQU55_27765</name>
</gene>
<dbReference type="Pfam" id="PF06736">
    <property type="entry name" value="TMEM175"/>
    <property type="match status" value="1"/>
</dbReference>
<keyword evidence="15" id="KW-1185">Reference proteome</keyword>
<comment type="caution">
    <text evidence="14">The sequence shown here is derived from an EMBL/GenBank/DDBJ whole genome shotgun (WGS) entry which is preliminary data.</text>
</comment>
<protein>
    <submittedName>
        <fullName evidence="14">TMEM175 family protein</fullName>
    </submittedName>
</protein>
<dbReference type="AlphaFoldDB" id="A0A9X2LLH4"/>
<comment type="subcellular location">
    <subcellularLocation>
        <location evidence="1">Membrane</location>
        <topology evidence="1">Multi-pass membrane protein</topology>
    </subcellularLocation>
</comment>
<dbReference type="EMBL" id="JANIID010000031">
    <property type="protein sequence ID" value="MCQ8773524.1"/>
    <property type="molecule type" value="Genomic_DNA"/>
</dbReference>
<dbReference type="GO" id="GO:0015252">
    <property type="term" value="F:proton channel activity"/>
    <property type="evidence" value="ECO:0007669"/>
    <property type="project" value="InterPro"/>
</dbReference>
<keyword evidence="10 13" id="KW-0472">Membrane</keyword>
<evidence type="ECO:0000256" key="3">
    <source>
        <dbReference type="ARBA" id="ARBA00022448"/>
    </source>
</evidence>
<evidence type="ECO:0000256" key="2">
    <source>
        <dbReference type="ARBA" id="ARBA00006920"/>
    </source>
</evidence>
<evidence type="ECO:0000256" key="1">
    <source>
        <dbReference type="ARBA" id="ARBA00004141"/>
    </source>
</evidence>
<keyword evidence="5 13" id="KW-0812">Transmembrane</keyword>
<keyword evidence="4" id="KW-0633">Potassium transport</keyword>
<comment type="similarity">
    <text evidence="2">Belongs to the TMEM175 family.</text>
</comment>
<evidence type="ECO:0000256" key="5">
    <source>
        <dbReference type="ARBA" id="ARBA00022692"/>
    </source>
</evidence>
<evidence type="ECO:0000256" key="12">
    <source>
        <dbReference type="ARBA" id="ARBA00034430"/>
    </source>
</evidence>
<evidence type="ECO:0000256" key="8">
    <source>
        <dbReference type="ARBA" id="ARBA00022989"/>
    </source>
</evidence>
<keyword evidence="6" id="KW-0631">Potassium channel</keyword>
<evidence type="ECO:0000256" key="9">
    <source>
        <dbReference type="ARBA" id="ARBA00023065"/>
    </source>
</evidence>
<evidence type="ECO:0000256" key="11">
    <source>
        <dbReference type="ARBA" id="ARBA00023303"/>
    </source>
</evidence>
<dbReference type="GO" id="GO:0005267">
    <property type="term" value="F:potassium channel activity"/>
    <property type="evidence" value="ECO:0007669"/>
    <property type="project" value="UniProtKB-KW"/>
</dbReference>
<keyword evidence="9" id="KW-0406">Ion transport</keyword>
<keyword evidence="11" id="KW-0407">Ion channel</keyword>
<feature type="transmembrane region" description="Helical" evidence="13">
    <location>
        <begin position="57"/>
        <end position="74"/>
    </location>
</feature>
<evidence type="ECO:0000313" key="15">
    <source>
        <dbReference type="Proteomes" id="UP001142374"/>
    </source>
</evidence>
<sequence>MSGRARSEPGSSPERLAFFTDAIFAIAMTLLAVELERPHEKELASARALGSFLADQQGSYLAFALAFVLLWSVWRRHHKLMDQIGGLSKAFTAWHAPLLLLVAFLPFPTALIGASIGNPLAQTLFAGTMAAMVFCEAVLKEIAGSAGLVTGDPAEAHRHAGDSWGVGLWFALSIGFAWLFSYAFVLWFVAPLAATYGGALISHLRLSPAGHPIPDDEDAPRT</sequence>
<dbReference type="Proteomes" id="UP001142374">
    <property type="component" value="Unassembled WGS sequence"/>
</dbReference>
<feature type="transmembrane region" description="Helical" evidence="13">
    <location>
        <begin position="94"/>
        <end position="114"/>
    </location>
</feature>
<reference evidence="14" key="1">
    <citation type="submission" date="2022-06" db="EMBL/GenBank/DDBJ databases">
        <title>WGS of actinobacteria.</title>
        <authorList>
            <person name="Thawai C."/>
        </authorList>
    </citation>
    <scope>NUCLEOTIDE SEQUENCE</scope>
    <source>
        <strain evidence="14">AA8</strain>
    </source>
</reference>
<dbReference type="RefSeq" id="WP_256791379.1">
    <property type="nucleotide sequence ID" value="NZ_JAATER010000372.1"/>
</dbReference>
<evidence type="ECO:0000256" key="10">
    <source>
        <dbReference type="ARBA" id="ARBA00023136"/>
    </source>
</evidence>
<name>A0A9X2LLH4_9ACTN</name>
<evidence type="ECO:0000256" key="4">
    <source>
        <dbReference type="ARBA" id="ARBA00022538"/>
    </source>
</evidence>
<dbReference type="GO" id="GO:0016020">
    <property type="term" value="C:membrane"/>
    <property type="evidence" value="ECO:0007669"/>
    <property type="project" value="UniProtKB-SubCell"/>
</dbReference>
<feature type="transmembrane region" description="Helical" evidence="13">
    <location>
        <begin position="166"/>
        <end position="190"/>
    </location>
</feature>
<evidence type="ECO:0000256" key="6">
    <source>
        <dbReference type="ARBA" id="ARBA00022826"/>
    </source>
</evidence>